<evidence type="ECO:0000313" key="2">
    <source>
        <dbReference type="Proteomes" id="UP000672097"/>
    </source>
</evidence>
<evidence type="ECO:0008006" key="3">
    <source>
        <dbReference type="Google" id="ProtNLM"/>
    </source>
</evidence>
<sequence>MPELFTGDRFLYDIQAGRPYRSAGAEEAQGARSEALLHIVPKADAPLIVFCRAIRKEWTIYSDHWRGLFNGEAHVLMLEDFSRRFYTAGVHSLGSDFAANIVWIRKLAKALGATTVLTCGSSAGGTGALMYGSALKARKMLALSPITSFNTAFYEGDPLSSPDSQRIKTRLLRLPKVLPKNNLFDARLALSDLGPGGQVHVHYPSAMHWDTKWALHVQGLKGVSLFAHGSATKHNLLDEQAKNTFLDAEISDFLLAQDDGSAKTAAERESALA</sequence>
<dbReference type="InterPro" id="IPR029058">
    <property type="entry name" value="AB_hydrolase_fold"/>
</dbReference>
<name>A0ABS5E2A6_9BURK</name>
<dbReference type="EMBL" id="JAGQDG010000008">
    <property type="protein sequence ID" value="MBQ0937516.1"/>
    <property type="molecule type" value="Genomic_DNA"/>
</dbReference>
<reference evidence="1 2" key="1">
    <citation type="submission" date="2021-04" db="EMBL/GenBank/DDBJ databases">
        <title>The genome sequence of type strain Ideonella paludis KCTC 32238.</title>
        <authorList>
            <person name="Liu Y."/>
        </authorList>
    </citation>
    <scope>NUCLEOTIDE SEQUENCE [LARGE SCALE GENOMIC DNA]</scope>
    <source>
        <strain evidence="1 2">KCTC 32238</strain>
    </source>
</reference>
<dbReference type="RefSeq" id="WP_210811079.1">
    <property type="nucleotide sequence ID" value="NZ_JAGQDG010000008.1"/>
</dbReference>
<evidence type="ECO:0000313" key="1">
    <source>
        <dbReference type="EMBL" id="MBQ0937516.1"/>
    </source>
</evidence>
<proteinExistence type="predicted"/>
<accession>A0ABS5E2A6</accession>
<dbReference type="Proteomes" id="UP000672097">
    <property type="component" value="Unassembled WGS sequence"/>
</dbReference>
<keyword evidence="2" id="KW-1185">Reference proteome</keyword>
<organism evidence="1 2">
    <name type="scientific">Ideonella paludis</name>
    <dbReference type="NCBI Taxonomy" id="1233411"/>
    <lineage>
        <taxon>Bacteria</taxon>
        <taxon>Pseudomonadati</taxon>
        <taxon>Pseudomonadota</taxon>
        <taxon>Betaproteobacteria</taxon>
        <taxon>Burkholderiales</taxon>
        <taxon>Sphaerotilaceae</taxon>
        <taxon>Ideonella</taxon>
    </lineage>
</organism>
<dbReference type="SUPFAM" id="SSF53474">
    <property type="entry name" value="alpha/beta-Hydrolases"/>
    <property type="match status" value="1"/>
</dbReference>
<comment type="caution">
    <text evidence="1">The sequence shown here is derived from an EMBL/GenBank/DDBJ whole genome shotgun (WGS) entry which is preliminary data.</text>
</comment>
<protein>
    <recommendedName>
        <fullName evidence="3">Alpha/beta hydrolase</fullName>
    </recommendedName>
</protein>
<gene>
    <name evidence="1" type="ORF">KAK11_19475</name>
</gene>